<dbReference type="InterPro" id="IPR001128">
    <property type="entry name" value="Cyt_P450"/>
</dbReference>
<dbReference type="SUPFAM" id="SSF48264">
    <property type="entry name" value="Cytochrome P450"/>
    <property type="match status" value="1"/>
</dbReference>
<dbReference type="Proteomes" id="UP000663829">
    <property type="component" value="Unassembled WGS sequence"/>
</dbReference>
<evidence type="ECO:0008006" key="5">
    <source>
        <dbReference type="Google" id="ProtNLM"/>
    </source>
</evidence>
<dbReference type="Gene3D" id="1.10.630.10">
    <property type="entry name" value="Cytochrome P450"/>
    <property type="match status" value="1"/>
</dbReference>
<reference evidence="2" key="1">
    <citation type="submission" date="2021-02" db="EMBL/GenBank/DDBJ databases">
        <authorList>
            <person name="Nowell W R."/>
        </authorList>
    </citation>
    <scope>NUCLEOTIDE SEQUENCE</scope>
</reference>
<dbReference type="Pfam" id="PF00067">
    <property type="entry name" value="p450"/>
    <property type="match status" value="1"/>
</dbReference>
<dbReference type="InterPro" id="IPR036396">
    <property type="entry name" value="Cyt_P450_sf"/>
</dbReference>
<organism evidence="2 4">
    <name type="scientific">Didymodactylos carnosus</name>
    <dbReference type="NCBI Taxonomy" id="1234261"/>
    <lineage>
        <taxon>Eukaryota</taxon>
        <taxon>Metazoa</taxon>
        <taxon>Spiralia</taxon>
        <taxon>Gnathifera</taxon>
        <taxon>Rotifera</taxon>
        <taxon>Eurotatoria</taxon>
        <taxon>Bdelloidea</taxon>
        <taxon>Philodinida</taxon>
        <taxon>Philodinidae</taxon>
        <taxon>Didymodactylos</taxon>
    </lineage>
</organism>
<evidence type="ECO:0000313" key="4">
    <source>
        <dbReference type="Proteomes" id="UP000663829"/>
    </source>
</evidence>
<dbReference type="GO" id="GO:0005506">
    <property type="term" value="F:iron ion binding"/>
    <property type="evidence" value="ECO:0007669"/>
    <property type="project" value="InterPro"/>
</dbReference>
<comment type="similarity">
    <text evidence="1">Belongs to the cytochrome P450 family.</text>
</comment>
<evidence type="ECO:0000256" key="1">
    <source>
        <dbReference type="ARBA" id="ARBA00010617"/>
    </source>
</evidence>
<dbReference type="Proteomes" id="UP000681722">
    <property type="component" value="Unassembled WGS sequence"/>
</dbReference>
<accession>A0A816GGM4</accession>
<dbReference type="GO" id="GO:0004497">
    <property type="term" value="F:monooxygenase activity"/>
    <property type="evidence" value="ECO:0007669"/>
    <property type="project" value="InterPro"/>
</dbReference>
<dbReference type="EMBL" id="CAJNOQ010062552">
    <property type="protein sequence ID" value="CAF1674046.1"/>
    <property type="molecule type" value="Genomic_DNA"/>
</dbReference>
<feature type="non-terminal residue" evidence="2">
    <location>
        <position position="1"/>
    </location>
</feature>
<evidence type="ECO:0000313" key="2">
    <source>
        <dbReference type="EMBL" id="CAF1674046.1"/>
    </source>
</evidence>
<name>A0A816GGM4_9BILA</name>
<keyword evidence="4" id="KW-1185">Reference proteome</keyword>
<dbReference type="GO" id="GO:0020037">
    <property type="term" value="F:heme binding"/>
    <property type="evidence" value="ECO:0007669"/>
    <property type="project" value="InterPro"/>
</dbReference>
<dbReference type="GO" id="GO:0016705">
    <property type="term" value="F:oxidoreductase activity, acting on paired donors, with incorporation or reduction of molecular oxygen"/>
    <property type="evidence" value="ECO:0007669"/>
    <property type="project" value="InterPro"/>
</dbReference>
<protein>
    <recommendedName>
        <fullName evidence="5">Cytochrome P450</fullName>
    </recommendedName>
</protein>
<gene>
    <name evidence="2" type="ORF">GPM918_LOCUS46418</name>
    <name evidence="3" type="ORF">SRO942_LOCUS50543</name>
</gene>
<proteinExistence type="inferred from homology"/>
<evidence type="ECO:0000313" key="3">
    <source>
        <dbReference type="EMBL" id="CAF4656605.1"/>
    </source>
</evidence>
<sequence>LAGYETTSTALANIARVLATHPDEQLKLQQNIDAHLSYSF</sequence>
<dbReference type="OrthoDB" id="1470350at2759"/>
<comment type="caution">
    <text evidence="2">The sequence shown here is derived from an EMBL/GenBank/DDBJ whole genome shotgun (WGS) entry which is preliminary data.</text>
</comment>
<dbReference type="EMBL" id="CAJOBC010144566">
    <property type="protein sequence ID" value="CAF4656605.1"/>
    <property type="molecule type" value="Genomic_DNA"/>
</dbReference>
<dbReference type="AlphaFoldDB" id="A0A816GGM4"/>